<evidence type="ECO:0000313" key="3">
    <source>
        <dbReference type="Proteomes" id="UP000223834"/>
    </source>
</evidence>
<accession>A0A9X7GMH3</accession>
<dbReference type="InterPro" id="IPR008872">
    <property type="entry name" value="Toxin_P42"/>
</dbReference>
<proteinExistence type="predicted"/>
<dbReference type="EMBL" id="NUIQ01000285">
    <property type="protein sequence ID" value="PGO63392.1"/>
    <property type="molecule type" value="Genomic_DNA"/>
</dbReference>
<name>A0A9X7GMH3_BACCE</name>
<dbReference type="Proteomes" id="UP000223834">
    <property type="component" value="Unassembled WGS sequence"/>
</dbReference>
<dbReference type="AlphaFoldDB" id="A0A9X7GMH3"/>
<sequence length="181" mass="20669">MVADHIPVSQRIKESPYYILAKKQFWKRLWNDTFIPGEYLEFKEITGMSTTEQQSMTQTTNISLQADFGFAFKALTLGLGASISRSIEISRSTSNTEMSQFEDRRGYKNENNFKISWAKYALATEFILMRKDGTVSGSWEAVDKKISRSISYPPTKNLSWTQSIGDNKDDTVFEPTTITSE</sequence>
<gene>
    <name evidence="2" type="ORF">CN980_27180</name>
</gene>
<evidence type="ECO:0000313" key="2">
    <source>
        <dbReference type="EMBL" id="PGO63392.1"/>
    </source>
</evidence>
<dbReference type="Pfam" id="PF05431">
    <property type="entry name" value="Toxin_10"/>
    <property type="match status" value="1"/>
</dbReference>
<dbReference type="GO" id="GO:0090729">
    <property type="term" value="F:toxin activity"/>
    <property type="evidence" value="ECO:0007669"/>
    <property type="project" value="InterPro"/>
</dbReference>
<evidence type="ECO:0000259" key="1">
    <source>
        <dbReference type="Pfam" id="PF05431"/>
    </source>
</evidence>
<organism evidence="2 3">
    <name type="scientific">Bacillus cereus</name>
    <dbReference type="NCBI Taxonomy" id="1396"/>
    <lineage>
        <taxon>Bacteria</taxon>
        <taxon>Bacillati</taxon>
        <taxon>Bacillota</taxon>
        <taxon>Bacilli</taxon>
        <taxon>Bacillales</taxon>
        <taxon>Bacillaceae</taxon>
        <taxon>Bacillus</taxon>
        <taxon>Bacillus cereus group</taxon>
    </lineage>
</organism>
<protein>
    <recommendedName>
        <fullName evidence="1">Insecticidal crystal toxin domain-containing protein</fullName>
    </recommendedName>
</protein>
<comment type="caution">
    <text evidence="2">The sequence shown here is derived from an EMBL/GenBank/DDBJ whole genome shotgun (WGS) entry which is preliminary data.</text>
</comment>
<feature type="domain" description="Insecticidal crystal toxin" evidence="1">
    <location>
        <begin position="9"/>
        <end position="153"/>
    </location>
</feature>
<reference evidence="2 3" key="1">
    <citation type="submission" date="2017-09" db="EMBL/GenBank/DDBJ databases">
        <title>Large-scale bioinformatics analysis of Bacillus genomes uncovers conserved roles of natural products in bacterial physiology.</title>
        <authorList>
            <consortium name="Agbiome Team Llc"/>
            <person name="Bleich R.M."/>
            <person name="Grubbs K.J."/>
            <person name="Santa Maria K.C."/>
            <person name="Allen S.E."/>
            <person name="Farag S."/>
            <person name="Shank E.A."/>
            <person name="Bowers A."/>
        </authorList>
    </citation>
    <scope>NUCLEOTIDE SEQUENCE [LARGE SCALE GENOMIC DNA]</scope>
    <source>
        <strain evidence="2 3">AFS049141</strain>
    </source>
</reference>